<dbReference type="EMBL" id="WNZW01000001">
    <property type="protein sequence ID" value="MUG43434.1"/>
    <property type="molecule type" value="Genomic_DNA"/>
</dbReference>
<feature type="region of interest" description="Disordered" evidence="3">
    <location>
        <begin position="1256"/>
        <end position="1275"/>
    </location>
</feature>
<gene>
    <name evidence="6" type="ORF">GNP95_00180</name>
</gene>
<comment type="caution">
    <text evidence="6">The sequence shown here is derived from an EMBL/GenBank/DDBJ whole genome shotgun (WGS) entry which is preliminary data.</text>
</comment>
<keyword evidence="1" id="KW-1188">Viral release from host cell</keyword>
<feature type="coiled-coil region" evidence="2">
    <location>
        <begin position="1025"/>
        <end position="1147"/>
    </location>
</feature>
<feature type="domain" description="Phage tail tape measure protein" evidence="5">
    <location>
        <begin position="67"/>
        <end position="259"/>
    </location>
</feature>
<dbReference type="InterPro" id="IPR010090">
    <property type="entry name" value="Phage_tape_meas"/>
</dbReference>
<dbReference type="PANTHER" id="PTHR37813">
    <property type="entry name" value="FELS-2 PROPHAGE PROTEIN"/>
    <property type="match status" value="1"/>
</dbReference>
<proteinExistence type="predicted"/>
<keyword evidence="4" id="KW-1133">Transmembrane helix</keyword>
<organism evidence="6 7">
    <name type="scientific">Paenibacillus woosongensis</name>
    <dbReference type="NCBI Taxonomy" id="307580"/>
    <lineage>
        <taxon>Bacteria</taxon>
        <taxon>Bacillati</taxon>
        <taxon>Bacillota</taxon>
        <taxon>Bacilli</taxon>
        <taxon>Bacillales</taxon>
        <taxon>Paenibacillaceae</taxon>
        <taxon>Paenibacillus</taxon>
    </lineage>
</organism>
<name>A0A7X2YX47_9BACL</name>
<evidence type="ECO:0000259" key="5">
    <source>
        <dbReference type="Pfam" id="PF10145"/>
    </source>
</evidence>
<feature type="transmembrane region" description="Helical" evidence="4">
    <location>
        <begin position="415"/>
        <end position="440"/>
    </location>
</feature>
<evidence type="ECO:0000313" key="6">
    <source>
        <dbReference type="EMBL" id="MUG43434.1"/>
    </source>
</evidence>
<dbReference type="Pfam" id="PF10145">
    <property type="entry name" value="PhageMin_Tail"/>
    <property type="match status" value="1"/>
</dbReference>
<evidence type="ECO:0000256" key="4">
    <source>
        <dbReference type="SAM" id="Phobius"/>
    </source>
</evidence>
<keyword evidence="4" id="KW-0812">Transmembrane</keyword>
<evidence type="ECO:0000256" key="1">
    <source>
        <dbReference type="ARBA" id="ARBA00022612"/>
    </source>
</evidence>
<dbReference type="PANTHER" id="PTHR37813:SF1">
    <property type="entry name" value="FELS-2 PROPHAGE PROTEIN"/>
    <property type="match status" value="1"/>
</dbReference>
<evidence type="ECO:0000256" key="2">
    <source>
        <dbReference type="SAM" id="Coils"/>
    </source>
</evidence>
<accession>A0A7X2YX47</accession>
<protein>
    <submittedName>
        <fullName evidence="6">Phage tail tape measure protein</fullName>
    </submittedName>
</protein>
<feature type="coiled-coil region" evidence="2">
    <location>
        <begin position="969"/>
        <end position="997"/>
    </location>
</feature>
<feature type="coiled-coil region" evidence="2">
    <location>
        <begin position="440"/>
        <end position="467"/>
    </location>
</feature>
<keyword evidence="4" id="KW-0472">Membrane</keyword>
<keyword evidence="2" id="KW-0175">Coiled coil</keyword>
<dbReference type="OrthoDB" id="2600004at2"/>
<dbReference type="Proteomes" id="UP000447876">
    <property type="component" value="Unassembled WGS sequence"/>
</dbReference>
<evidence type="ECO:0000256" key="3">
    <source>
        <dbReference type="SAM" id="MobiDB-lite"/>
    </source>
</evidence>
<reference evidence="6 7" key="1">
    <citation type="submission" date="2019-11" db="EMBL/GenBank/DDBJ databases">
        <title>Draft genome sequences of five Paenibacillus species of dairy origin.</title>
        <authorList>
            <person name="Olajide A.M."/>
            <person name="Chen S."/>
            <person name="Lapointe G."/>
        </authorList>
    </citation>
    <scope>NUCLEOTIDE SEQUENCE [LARGE SCALE GENOMIC DNA]</scope>
    <source>
        <strain evidence="6 7">12CR55</strain>
    </source>
</reference>
<feature type="region of interest" description="Disordered" evidence="3">
    <location>
        <begin position="733"/>
        <end position="755"/>
    </location>
</feature>
<feature type="compositionally biased region" description="Low complexity" evidence="3">
    <location>
        <begin position="1261"/>
        <end position="1273"/>
    </location>
</feature>
<sequence>MDEAAKKMDAVAKQMSAAGQALTLTVTAPIVGAGAAAAKASIDFESAFAGVRKTIDATEEEFQQFSQEIRQMSKEIPQSATAIAGVAEAAGQLGIKNEAIMGFTRTMSDLGVATNMSAEQAATSLARLANITQMPQENFDRLGATIVDLGNNLATTEAEIVEMGLRLAGAGKQIGLTEAQILAFAGSLSSVGIEAEAGGSAFSRVMIEMSQAVMTGGSNLNTFAATAGMTAAQFKTAFQQDAANALISFVEGLGRMSAAGENTFSVLDDLQLSEIRVRDALLRASNAGDLFRNSMELGTRAWEENTALTEEASRRYETTDSQLQILGNRIVEAAITLGDALVPAIMSALDALEPLFQSVEEGAKWFASLDPEMQRTIISMLAMATAAGPLLVVTAKLVTSFAAMIPVIKGVGTALLFLTTNPIGLILTALAAATTAFFAIKNSMDEAKRAAEELAQAQMELQEIQRNGIDRSEIELTQQRIDKIDELTDSYQRLIDTAAATNAAQMGNNVLALDVAAKELGISLRDLEEAANDVGVTLDFIDENGRLAATSMEQLTQAKMVLTKAIKDAQRETAVEINEQARQIAVRHQEVKQIEILLSTYKSAKKGSDEWQAAQKALIQQFPQFANGTEINTEAIWGLVGAKKAEIDETWQAIQAKATEALQEKQTAIAKQEAAIKIAESIVEIAGSSGLAESALARMNDELTRLRGEAASLQALLDMRPGDLPPPPVTVPGVTVPKTGGGANKKKTSSGSKTKSYTNEALDEAYKQLEHKKRLDQMTLESELETLQAIQKAHVKTADERMAIEEKIYDVKKQIAEREKELRKDGFEYAKQQLQAEYEDMLAREGLSVEERLKLEEGLTQEQILLHKEYISQIKDDMQDRFKAEDKLLNDQIWSNKNYLEKVLADNRYTAAEKRAIEREITEEIRKQTNERLKLQKDYHLETLKLAAEEQKAQIDSINNFAKAVQDALKAKYQAEKKAEEERLKAEQQANEEWKRSQLDAIKTVYNARVEAAQKAADAEIERINAVYNARVEAIQKELDAMNQAEKQRSREELDADDQKKIERLSAKIEFERDDFNRKQLQDELNKVIAGMNERHRQQELEDKKESLKEEQQAIKDKLAEETKAIKDQLAAKKEIMAQEYEAQQANINAIYAAQKASLDQQLLDAQDHYNKLLEAKSLQAEAEKMIIQNQQEDILVLLDEFGEGYQAAGQTLGEKLIAGFKPKVDEISSMIAGVIAQINAATAATMAASAAVASGGGSSSGSSSGKSSSDSSIPVVRGTVVSVTQNFNSPTTSPSSLAAAATKTAQKLLGF</sequence>
<dbReference type="NCBIfam" id="TIGR01760">
    <property type="entry name" value="tape_meas_TP901"/>
    <property type="match status" value="1"/>
</dbReference>
<evidence type="ECO:0000313" key="7">
    <source>
        <dbReference type="Proteomes" id="UP000447876"/>
    </source>
</evidence>
<feature type="transmembrane region" description="Helical" evidence="4">
    <location>
        <begin position="377"/>
        <end position="403"/>
    </location>
</feature>